<proteinExistence type="predicted"/>
<feature type="domain" description="C2H2-type" evidence="2">
    <location>
        <begin position="31"/>
        <end position="58"/>
    </location>
</feature>
<dbReference type="PROSITE" id="PS50157">
    <property type="entry name" value="ZINC_FINGER_C2H2_2"/>
    <property type="match status" value="1"/>
</dbReference>
<evidence type="ECO:0000256" key="1">
    <source>
        <dbReference type="PROSITE-ProRule" id="PRU00042"/>
    </source>
</evidence>
<dbReference type="STRING" id="1561998.A0A1I7U472"/>
<keyword evidence="1" id="KW-0479">Metal-binding</keyword>
<dbReference type="Proteomes" id="UP000095282">
    <property type="component" value="Unplaced"/>
</dbReference>
<accession>A0A1I7U472</accession>
<organism evidence="3 4">
    <name type="scientific">Caenorhabditis tropicalis</name>
    <dbReference type="NCBI Taxonomy" id="1561998"/>
    <lineage>
        <taxon>Eukaryota</taxon>
        <taxon>Metazoa</taxon>
        <taxon>Ecdysozoa</taxon>
        <taxon>Nematoda</taxon>
        <taxon>Chromadorea</taxon>
        <taxon>Rhabditida</taxon>
        <taxon>Rhabditina</taxon>
        <taxon>Rhabditomorpha</taxon>
        <taxon>Rhabditoidea</taxon>
        <taxon>Rhabditidae</taxon>
        <taxon>Peloderinae</taxon>
        <taxon>Caenorhabditis</taxon>
    </lineage>
</organism>
<dbReference type="GO" id="GO:0008270">
    <property type="term" value="F:zinc ion binding"/>
    <property type="evidence" value="ECO:0007669"/>
    <property type="project" value="UniProtKB-KW"/>
</dbReference>
<keyword evidence="1" id="KW-0863">Zinc-finger</keyword>
<evidence type="ECO:0000259" key="2">
    <source>
        <dbReference type="PROSITE" id="PS50157"/>
    </source>
</evidence>
<sequence length="147" mass="16788">MDMSLSEAERSRRAAFYQKKREMISKNQIVFDCESCLILFTDVILYRMHISMHSTSPPPIPNLPTPVTSATWQCSMCRRQYSNRLEFQIHTVKYGHSLIPQGIFIPPSLVYSYGLPDLSSLCQSNDLLKELANIVKTNITKNATKNS</sequence>
<reference evidence="4" key="1">
    <citation type="submission" date="2016-11" db="UniProtKB">
        <authorList>
            <consortium name="WormBaseParasite"/>
        </authorList>
    </citation>
    <scope>IDENTIFICATION</scope>
</reference>
<dbReference type="InterPro" id="IPR013087">
    <property type="entry name" value="Znf_C2H2_type"/>
</dbReference>
<dbReference type="WBParaSite" id="Csp11.Scaffold629.g14677.t1">
    <property type="protein sequence ID" value="Csp11.Scaffold629.g14677.t1"/>
    <property type="gene ID" value="Csp11.Scaffold629.g14677"/>
</dbReference>
<name>A0A1I7U472_9PELO</name>
<dbReference type="eggNOG" id="ENOG502THZ5">
    <property type="taxonomic scope" value="Eukaryota"/>
</dbReference>
<dbReference type="AlphaFoldDB" id="A0A1I7U472"/>
<dbReference type="SMART" id="SM00355">
    <property type="entry name" value="ZnF_C2H2"/>
    <property type="match status" value="2"/>
</dbReference>
<evidence type="ECO:0000313" key="4">
    <source>
        <dbReference type="WBParaSite" id="Csp11.Scaffold629.g14677.t1"/>
    </source>
</evidence>
<protein>
    <submittedName>
        <fullName evidence="4">C2H2-type domain-containing protein</fullName>
    </submittedName>
</protein>
<keyword evidence="1" id="KW-0862">Zinc</keyword>
<evidence type="ECO:0000313" key="3">
    <source>
        <dbReference type="Proteomes" id="UP000095282"/>
    </source>
</evidence>
<keyword evidence="3" id="KW-1185">Reference proteome</keyword>
<dbReference type="PROSITE" id="PS00028">
    <property type="entry name" value="ZINC_FINGER_C2H2_1"/>
    <property type="match status" value="2"/>
</dbReference>